<evidence type="ECO:0000313" key="4">
    <source>
        <dbReference type="Proteomes" id="UP000627781"/>
    </source>
</evidence>
<evidence type="ECO:0000256" key="2">
    <source>
        <dbReference type="SAM" id="Phobius"/>
    </source>
</evidence>
<keyword evidence="4" id="KW-1185">Reference proteome</keyword>
<keyword evidence="2" id="KW-1133">Transmembrane helix</keyword>
<protein>
    <submittedName>
        <fullName evidence="3">Uncharacterized protein</fullName>
    </submittedName>
</protein>
<feature type="transmembrane region" description="Helical" evidence="2">
    <location>
        <begin position="50"/>
        <end position="72"/>
    </location>
</feature>
<evidence type="ECO:0000313" key="3">
    <source>
        <dbReference type="EMBL" id="MBD7909766.1"/>
    </source>
</evidence>
<dbReference type="EMBL" id="JACSRA010000001">
    <property type="protein sequence ID" value="MBD7909766.1"/>
    <property type="molecule type" value="Genomic_DNA"/>
</dbReference>
<proteinExistence type="predicted"/>
<feature type="compositionally biased region" description="Basic residues" evidence="1">
    <location>
        <begin position="102"/>
        <end position="115"/>
    </location>
</feature>
<evidence type="ECO:0000256" key="1">
    <source>
        <dbReference type="SAM" id="MobiDB-lite"/>
    </source>
</evidence>
<gene>
    <name evidence="3" type="ORF">H9661_00220</name>
</gene>
<dbReference type="Proteomes" id="UP000627781">
    <property type="component" value="Unassembled WGS sequence"/>
</dbReference>
<name>A0ABR8PNM0_9CLOT</name>
<reference evidence="3 4" key="1">
    <citation type="submission" date="2020-08" db="EMBL/GenBank/DDBJ databases">
        <title>A Genomic Blueprint of the Chicken Gut Microbiome.</title>
        <authorList>
            <person name="Gilroy R."/>
            <person name="Ravi A."/>
            <person name="Getino M."/>
            <person name="Pursley I."/>
            <person name="Horton D.L."/>
            <person name="Alikhan N.-F."/>
            <person name="Baker D."/>
            <person name="Gharbi K."/>
            <person name="Hall N."/>
            <person name="Watson M."/>
            <person name="Adriaenssens E.M."/>
            <person name="Foster-Nyarko E."/>
            <person name="Jarju S."/>
            <person name="Secka A."/>
            <person name="Antonio M."/>
            <person name="Oren A."/>
            <person name="Chaudhuri R."/>
            <person name="La Ragione R.M."/>
            <person name="Hildebrand F."/>
            <person name="Pallen M.J."/>
        </authorList>
    </citation>
    <scope>NUCLEOTIDE SEQUENCE [LARGE SCALE GENOMIC DNA]</scope>
    <source>
        <strain evidence="3 4">Sa3CVN1</strain>
    </source>
</reference>
<dbReference type="RefSeq" id="WP_191767424.1">
    <property type="nucleotide sequence ID" value="NZ_JACSRA010000001.1"/>
</dbReference>
<keyword evidence="2" id="KW-0472">Membrane</keyword>
<organism evidence="3 4">
    <name type="scientific">Clostridium cibarium</name>
    <dbReference type="NCBI Taxonomy" id="2762247"/>
    <lineage>
        <taxon>Bacteria</taxon>
        <taxon>Bacillati</taxon>
        <taxon>Bacillota</taxon>
        <taxon>Clostridia</taxon>
        <taxon>Eubacteriales</taxon>
        <taxon>Clostridiaceae</taxon>
        <taxon>Clostridium</taxon>
    </lineage>
</organism>
<feature type="compositionally biased region" description="Basic and acidic residues" evidence="1">
    <location>
        <begin position="89"/>
        <end position="101"/>
    </location>
</feature>
<comment type="caution">
    <text evidence="3">The sequence shown here is derived from an EMBL/GenBank/DDBJ whole genome shotgun (WGS) entry which is preliminary data.</text>
</comment>
<sequence>MIKLIDKYINAVRVSKLNGVVFSIIFAFLVFSTSHTYNVTYKGIPNKESFITSAVAAVILGVVWFFSSLALVKISDRIEKRKLEEREREIAKRRAKAESRSSGKKVNNKKKKRMS</sequence>
<accession>A0ABR8PNM0</accession>
<feature type="region of interest" description="Disordered" evidence="1">
    <location>
        <begin position="89"/>
        <end position="115"/>
    </location>
</feature>
<keyword evidence="2" id="KW-0812">Transmembrane</keyword>
<feature type="transmembrane region" description="Helical" evidence="2">
    <location>
        <begin position="20"/>
        <end position="38"/>
    </location>
</feature>